<evidence type="ECO:0000256" key="1">
    <source>
        <dbReference type="SAM" id="SignalP"/>
    </source>
</evidence>
<proteinExistence type="predicted"/>
<sequence>MTSWPWFACWLFSWPSKLVLLLLERLLGLDDDASLEGACALGVGRIALIPSSVGHLGVRDGDGRFARALLLDGDVSSGGELLSIAEPCHRASVHRGAMSSR</sequence>
<organism evidence="2 3">
    <name type="scientific">Steinernema glaseri</name>
    <dbReference type="NCBI Taxonomy" id="37863"/>
    <lineage>
        <taxon>Eukaryota</taxon>
        <taxon>Metazoa</taxon>
        <taxon>Ecdysozoa</taxon>
        <taxon>Nematoda</taxon>
        <taxon>Chromadorea</taxon>
        <taxon>Rhabditida</taxon>
        <taxon>Tylenchina</taxon>
        <taxon>Panagrolaimomorpha</taxon>
        <taxon>Strongyloidoidea</taxon>
        <taxon>Steinernematidae</taxon>
        <taxon>Steinernema</taxon>
    </lineage>
</organism>
<protein>
    <submittedName>
        <fullName evidence="3">Secreted protein</fullName>
    </submittedName>
</protein>
<dbReference type="WBParaSite" id="L893_g32372.t1">
    <property type="protein sequence ID" value="L893_g32372.t1"/>
    <property type="gene ID" value="L893_g32372"/>
</dbReference>
<evidence type="ECO:0000313" key="2">
    <source>
        <dbReference type="Proteomes" id="UP000095287"/>
    </source>
</evidence>
<dbReference type="AlphaFoldDB" id="A0A1I8A302"/>
<dbReference type="Proteomes" id="UP000095287">
    <property type="component" value="Unplaced"/>
</dbReference>
<name>A0A1I8A302_9BILA</name>
<evidence type="ECO:0000313" key="3">
    <source>
        <dbReference type="WBParaSite" id="L893_g32372.t1"/>
    </source>
</evidence>
<keyword evidence="2" id="KW-1185">Reference proteome</keyword>
<feature type="chain" id="PRO_5009314134" evidence="1">
    <location>
        <begin position="22"/>
        <end position="101"/>
    </location>
</feature>
<reference evidence="3" key="1">
    <citation type="submission" date="2016-11" db="UniProtKB">
        <authorList>
            <consortium name="WormBaseParasite"/>
        </authorList>
    </citation>
    <scope>IDENTIFICATION</scope>
</reference>
<keyword evidence="1" id="KW-0732">Signal</keyword>
<feature type="signal peptide" evidence="1">
    <location>
        <begin position="1"/>
        <end position="21"/>
    </location>
</feature>
<accession>A0A1I8A302</accession>